<evidence type="ECO:0000256" key="6">
    <source>
        <dbReference type="SAM" id="Phobius"/>
    </source>
</evidence>
<feature type="transmembrane region" description="Helical" evidence="6">
    <location>
        <begin position="12"/>
        <end position="30"/>
    </location>
</feature>
<dbReference type="NCBIfam" id="NF037979">
    <property type="entry name" value="Na_transp"/>
    <property type="match status" value="1"/>
</dbReference>
<keyword evidence="4 6" id="KW-1133">Transmembrane helix</keyword>
<evidence type="ECO:0000256" key="3">
    <source>
        <dbReference type="ARBA" id="ARBA00022692"/>
    </source>
</evidence>
<accession>A0A926F9M6</accession>
<keyword evidence="2" id="KW-0813">Transport</keyword>
<proteinExistence type="predicted"/>
<dbReference type="Pfam" id="PF00209">
    <property type="entry name" value="SNF"/>
    <property type="match status" value="2"/>
</dbReference>
<gene>
    <name evidence="7" type="ORF">H8706_06390</name>
</gene>
<dbReference type="InterPro" id="IPR000175">
    <property type="entry name" value="Na/ntran_symport"/>
</dbReference>
<dbReference type="PROSITE" id="PS50267">
    <property type="entry name" value="NA_NEUROTRAN_SYMP_3"/>
    <property type="match status" value="1"/>
</dbReference>
<feature type="transmembrane region" description="Helical" evidence="6">
    <location>
        <begin position="90"/>
        <end position="115"/>
    </location>
</feature>
<dbReference type="PANTHER" id="PTHR42948">
    <property type="entry name" value="TRANSPORTER"/>
    <property type="match status" value="1"/>
</dbReference>
<dbReference type="PRINTS" id="PR00176">
    <property type="entry name" value="NANEUSMPORT"/>
</dbReference>
<sequence length="446" mass="48931">MEREKLGSRLGFILLSAGCAIGCGNVWKFPWMCGQYGGGAFVLIYLLCLIVLGIPVMTMEFSLGRASQASPVGMYRKLERPGTKWHIQGYLSLIGNISLMAFYTVVCGWLVYYFVKFLGGTNSEIGFVKMITDPVINVKYLAVVVVVGFGILCFNLQGGLERVTKYMMIVLFVLMIVLAVHSGTLSGAKEGLKFYLVPNLSAINGSVIVGAMNQAFFTLSLGIGSMAIFGSYIGKDRSLLGESLNVVFLDTFVAVVSGLIIFPACFTFNVEVNAGPSLLFDTMASVFNNMSGGRWWGALFFLFMVFAALSTVLAVCENILACVRELTGWKRPKACLICGAGTFVLALTTALGYSAFSGFVPFAEGSAWLDLWDFIVSTNLLPLGSLVVAIFCCNRRYGWGWEKFKAEANEGKGLKVKDWMRLWFTYVIPVVIILLYIYGLATFNWK</sequence>
<dbReference type="CDD" id="cd10336">
    <property type="entry name" value="SLC6sbd_Tyt1-Like"/>
    <property type="match status" value="1"/>
</dbReference>
<comment type="subcellular location">
    <subcellularLocation>
        <location evidence="1">Membrane</location>
        <topology evidence="1">Multi-pass membrane protein</topology>
    </subcellularLocation>
</comment>
<dbReference type="EMBL" id="JACRTE010000006">
    <property type="protein sequence ID" value="MBC8596495.1"/>
    <property type="molecule type" value="Genomic_DNA"/>
</dbReference>
<dbReference type="SUPFAM" id="SSF161070">
    <property type="entry name" value="SNF-like"/>
    <property type="match status" value="1"/>
</dbReference>
<dbReference type="InterPro" id="IPR047218">
    <property type="entry name" value="YocR/YhdH-like"/>
</dbReference>
<feature type="transmembrane region" description="Helical" evidence="6">
    <location>
        <begin position="208"/>
        <end position="234"/>
    </location>
</feature>
<keyword evidence="5 6" id="KW-0472">Membrane</keyword>
<feature type="transmembrane region" description="Helical" evidence="6">
    <location>
        <begin position="334"/>
        <end position="354"/>
    </location>
</feature>
<feature type="transmembrane region" description="Helical" evidence="6">
    <location>
        <begin position="36"/>
        <end position="57"/>
    </location>
</feature>
<keyword evidence="3 6" id="KW-0812">Transmembrane</keyword>
<evidence type="ECO:0000313" key="7">
    <source>
        <dbReference type="EMBL" id="MBC8596495.1"/>
    </source>
</evidence>
<feature type="transmembrane region" description="Helical" evidence="6">
    <location>
        <begin position="246"/>
        <end position="270"/>
    </location>
</feature>
<reference evidence="7" key="1">
    <citation type="submission" date="2020-08" db="EMBL/GenBank/DDBJ databases">
        <title>Genome public.</title>
        <authorList>
            <person name="Liu C."/>
            <person name="Sun Q."/>
        </authorList>
    </citation>
    <scope>NUCLEOTIDE SEQUENCE</scope>
    <source>
        <strain evidence="7">NSJ-50</strain>
    </source>
</reference>
<organism evidence="7 8">
    <name type="scientific">Qingrenia yutianensis</name>
    <dbReference type="NCBI Taxonomy" id="2763676"/>
    <lineage>
        <taxon>Bacteria</taxon>
        <taxon>Bacillati</taxon>
        <taxon>Bacillota</taxon>
        <taxon>Clostridia</taxon>
        <taxon>Eubacteriales</taxon>
        <taxon>Oscillospiraceae</taxon>
        <taxon>Qingrenia</taxon>
    </lineage>
</organism>
<evidence type="ECO:0000313" key="8">
    <source>
        <dbReference type="Proteomes" id="UP000647416"/>
    </source>
</evidence>
<dbReference type="InterPro" id="IPR037272">
    <property type="entry name" value="SNS_sf"/>
</dbReference>
<feature type="transmembrane region" description="Helical" evidence="6">
    <location>
        <begin position="374"/>
        <end position="393"/>
    </location>
</feature>
<feature type="transmembrane region" description="Helical" evidence="6">
    <location>
        <begin position="166"/>
        <end position="188"/>
    </location>
</feature>
<comment type="caution">
    <text evidence="7">The sequence shown here is derived from an EMBL/GenBank/DDBJ whole genome shotgun (WGS) entry which is preliminary data.</text>
</comment>
<protein>
    <submittedName>
        <fullName evidence="7">Sodium-dependent transporter</fullName>
    </submittedName>
</protein>
<feature type="transmembrane region" description="Helical" evidence="6">
    <location>
        <begin position="422"/>
        <end position="441"/>
    </location>
</feature>
<evidence type="ECO:0000256" key="5">
    <source>
        <dbReference type="ARBA" id="ARBA00023136"/>
    </source>
</evidence>
<dbReference type="RefSeq" id="WP_262431963.1">
    <property type="nucleotide sequence ID" value="NZ_JACRTE010000006.1"/>
</dbReference>
<evidence type="ECO:0000256" key="2">
    <source>
        <dbReference type="ARBA" id="ARBA00022448"/>
    </source>
</evidence>
<evidence type="ECO:0000256" key="1">
    <source>
        <dbReference type="ARBA" id="ARBA00004141"/>
    </source>
</evidence>
<dbReference type="GO" id="GO:0016020">
    <property type="term" value="C:membrane"/>
    <property type="evidence" value="ECO:0007669"/>
    <property type="project" value="UniProtKB-SubCell"/>
</dbReference>
<name>A0A926F9M6_9FIRM</name>
<dbReference type="AlphaFoldDB" id="A0A926F9M6"/>
<keyword evidence="8" id="KW-1185">Reference proteome</keyword>
<evidence type="ECO:0000256" key="4">
    <source>
        <dbReference type="ARBA" id="ARBA00022989"/>
    </source>
</evidence>
<dbReference type="PANTHER" id="PTHR42948:SF1">
    <property type="entry name" value="TRANSPORTER"/>
    <property type="match status" value="1"/>
</dbReference>
<feature type="transmembrane region" description="Helical" evidence="6">
    <location>
        <begin position="295"/>
        <end position="322"/>
    </location>
</feature>
<dbReference type="Proteomes" id="UP000647416">
    <property type="component" value="Unassembled WGS sequence"/>
</dbReference>
<feature type="transmembrane region" description="Helical" evidence="6">
    <location>
        <begin position="135"/>
        <end position="154"/>
    </location>
</feature>